<feature type="region of interest" description="Disordered" evidence="1">
    <location>
        <begin position="26"/>
        <end position="51"/>
    </location>
</feature>
<dbReference type="OrthoDB" id="10569499at2759"/>
<dbReference type="Proteomes" id="UP000077315">
    <property type="component" value="Unassembled WGS sequence"/>
</dbReference>
<protein>
    <submittedName>
        <fullName evidence="2">Uncharacterized protein</fullName>
    </submittedName>
</protein>
<name>A0A163DKV2_PHYB8</name>
<evidence type="ECO:0000313" key="2">
    <source>
        <dbReference type="EMBL" id="OAD72000.1"/>
    </source>
</evidence>
<dbReference type="VEuPathDB" id="FungiDB:PHYBLDRAFT_146979"/>
<evidence type="ECO:0000256" key="1">
    <source>
        <dbReference type="SAM" id="MobiDB-lite"/>
    </source>
</evidence>
<organism evidence="2 3">
    <name type="scientific">Phycomyces blakesleeanus (strain ATCC 8743b / DSM 1359 / FGSC 10004 / NBRC 33097 / NRRL 1555)</name>
    <dbReference type="NCBI Taxonomy" id="763407"/>
    <lineage>
        <taxon>Eukaryota</taxon>
        <taxon>Fungi</taxon>
        <taxon>Fungi incertae sedis</taxon>
        <taxon>Mucoromycota</taxon>
        <taxon>Mucoromycotina</taxon>
        <taxon>Mucoromycetes</taxon>
        <taxon>Mucorales</taxon>
        <taxon>Phycomycetaceae</taxon>
        <taxon>Phycomyces</taxon>
    </lineage>
</organism>
<keyword evidence="3" id="KW-1185">Reference proteome</keyword>
<dbReference type="EMBL" id="KV440984">
    <property type="protein sequence ID" value="OAD72000.1"/>
    <property type="molecule type" value="Genomic_DNA"/>
</dbReference>
<dbReference type="InParanoid" id="A0A163DKV2"/>
<dbReference type="GeneID" id="28992681"/>
<reference evidence="3" key="1">
    <citation type="submission" date="2015-06" db="EMBL/GenBank/DDBJ databases">
        <title>Expansion of signal transduction pathways in fungi by whole-genome duplication.</title>
        <authorList>
            <consortium name="DOE Joint Genome Institute"/>
            <person name="Corrochano L.M."/>
            <person name="Kuo A."/>
            <person name="Marcet-Houben M."/>
            <person name="Polaino S."/>
            <person name="Salamov A."/>
            <person name="Villalobos J.M."/>
            <person name="Alvarez M.I."/>
            <person name="Avalos J."/>
            <person name="Benito E.P."/>
            <person name="Benoit I."/>
            <person name="Burger G."/>
            <person name="Camino L.P."/>
            <person name="Canovas D."/>
            <person name="Cerda-Olmedo E."/>
            <person name="Cheng J.-F."/>
            <person name="Dominguez A."/>
            <person name="Elias M."/>
            <person name="Eslava A.P."/>
            <person name="Glaser F."/>
            <person name="Grimwood J."/>
            <person name="Gutierrez G."/>
            <person name="Heitman J."/>
            <person name="Henrissat B."/>
            <person name="Iturriaga E.A."/>
            <person name="Lang B.F."/>
            <person name="Lavin J.L."/>
            <person name="Lee S."/>
            <person name="Li W."/>
            <person name="Lindquist E."/>
            <person name="Lopez-Garcia S."/>
            <person name="Luque E.M."/>
            <person name="Marcos A.T."/>
            <person name="Martin J."/>
            <person name="McCluskey K."/>
            <person name="Medina H.R."/>
            <person name="Miralles-Duran A."/>
            <person name="Miyazaki A."/>
            <person name="Munoz-Torres E."/>
            <person name="Oguiza J.A."/>
            <person name="Ohm R."/>
            <person name="Olmedo M."/>
            <person name="Orejas M."/>
            <person name="Ortiz-Castellanos L."/>
            <person name="Pisabarro A.G."/>
            <person name="Rodriguez-Romero J."/>
            <person name="Ruiz-Herrera J."/>
            <person name="Ruiz-Vazquez R."/>
            <person name="Sanz C."/>
            <person name="Schackwitz W."/>
            <person name="Schmutz J."/>
            <person name="Shahriari M."/>
            <person name="Shelest E."/>
            <person name="Silva-Franco F."/>
            <person name="Soanes D."/>
            <person name="Syed K."/>
            <person name="Tagua V.G."/>
            <person name="Talbot N.J."/>
            <person name="Thon M."/>
            <person name="De vries R.P."/>
            <person name="Wiebenga A."/>
            <person name="Yadav J.S."/>
            <person name="Braun E.L."/>
            <person name="Baker S."/>
            <person name="Garre V."/>
            <person name="Horwitz B."/>
            <person name="Torres-Martinez S."/>
            <person name="Idnurm A."/>
            <person name="Herrera-Estrella A."/>
            <person name="Gabaldon T."/>
            <person name="Grigoriev I.V."/>
        </authorList>
    </citation>
    <scope>NUCLEOTIDE SEQUENCE [LARGE SCALE GENOMIC DNA]</scope>
    <source>
        <strain evidence="3">NRRL 1555(-)</strain>
    </source>
</reference>
<accession>A0A163DKV2</accession>
<gene>
    <name evidence="2" type="ORF">PHYBLDRAFT_146979</name>
</gene>
<proteinExistence type="predicted"/>
<evidence type="ECO:0000313" key="3">
    <source>
        <dbReference type="Proteomes" id="UP000077315"/>
    </source>
</evidence>
<sequence>MFLVGVSGARFPKKSEGPLLSLKTHHSVDSPLTSMPTSLVPPVMAHRQTKPLKESTLSWLERGANNAKATGSTPVVGNNAIFQFVVPNLG</sequence>
<dbReference type="RefSeq" id="XP_018290040.1">
    <property type="nucleotide sequence ID" value="XM_018431775.1"/>
</dbReference>
<dbReference type="AlphaFoldDB" id="A0A163DKV2"/>